<dbReference type="PROSITE" id="PS51318">
    <property type="entry name" value="TAT"/>
    <property type="match status" value="1"/>
</dbReference>
<gene>
    <name evidence="3" type="ORF">CHT91_05470</name>
</gene>
<dbReference type="RefSeq" id="WP_117189174.1">
    <property type="nucleotide sequence ID" value="NZ_JAQDJS010000007.1"/>
</dbReference>
<feature type="signal peptide" evidence="2">
    <location>
        <begin position="1"/>
        <end position="32"/>
    </location>
</feature>
<feature type="region of interest" description="Disordered" evidence="1">
    <location>
        <begin position="128"/>
        <end position="157"/>
    </location>
</feature>
<name>A0A3E2DHL0_9ACTN</name>
<accession>A0A3E2DHL0</accession>
<comment type="caution">
    <text evidence="3">The sequence shown here is derived from an EMBL/GenBank/DDBJ whole genome shotgun (WGS) entry which is preliminary data.</text>
</comment>
<evidence type="ECO:0000313" key="4">
    <source>
        <dbReference type="Proteomes" id="UP000259211"/>
    </source>
</evidence>
<feature type="compositionally biased region" description="Polar residues" evidence="1">
    <location>
        <begin position="138"/>
        <end position="157"/>
    </location>
</feature>
<reference evidence="3 4" key="1">
    <citation type="submission" date="2017-07" db="EMBL/GenBank/DDBJ databases">
        <authorList>
            <person name="Sun Z.S."/>
            <person name="Albrecht U."/>
            <person name="Echele G."/>
            <person name="Lee C.C."/>
        </authorList>
    </citation>
    <scope>NUCLEOTIDE SEQUENCE [LARGE SCALE GENOMIC DNA]</scope>
    <source>
        <strain evidence="3 4">P16-029</strain>
    </source>
</reference>
<feature type="chain" id="PRO_5039268757" description="Tat pathway signal sequence domain protein" evidence="2">
    <location>
        <begin position="33"/>
        <end position="367"/>
    </location>
</feature>
<dbReference type="InterPro" id="IPR006311">
    <property type="entry name" value="TAT_signal"/>
</dbReference>
<dbReference type="AlphaFoldDB" id="A0A3E2DHL0"/>
<proteinExistence type="predicted"/>
<dbReference type="EMBL" id="NOWI01000004">
    <property type="protein sequence ID" value="RFT44907.1"/>
    <property type="molecule type" value="Genomic_DNA"/>
</dbReference>
<evidence type="ECO:0000256" key="1">
    <source>
        <dbReference type="SAM" id="MobiDB-lite"/>
    </source>
</evidence>
<keyword evidence="2" id="KW-0732">Signal</keyword>
<evidence type="ECO:0000256" key="2">
    <source>
        <dbReference type="SAM" id="SignalP"/>
    </source>
</evidence>
<evidence type="ECO:0000313" key="3">
    <source>
        <dbReference type="EMBL" id="RFT44907.1"/>
    </source>
</evidence>
<evidence type="ECO:0008006" key="5">
    <source>
        <dbReference type="Google" id="ProtNLM"/>
    </source>
</evidence>
<organism evidence="3 4">
    <name type="scientific">Cutibacterium avidum</name>
    <dbReference type="NCBI Taxonomy" id="33010"/>
    <lineage>
        <taxon>Bacteria</taxon>
        <taxon>Bacillati</taxon>
        <taxon>Actinomycetota</taxon>
        <taxon>Actinomycetes</taxon>
        <taxon>Propionibacteriales</taxon>
        <taxon>Propionibacteriaceae</taxon>
        <taxon>Cutibacterium</taxon>
    </lineage>
</organism>
<dbReference type="Proteomes" id="UP000259211">
    <property type="component" value="Unassembled WGS sequence"/>
</dbReference>
<protein>
    <recommendedName>
        <fullName evidence="5">Tat pathway signal sequence domain protein</fullName>
    </recommendedName>
</protein>
<sequence>MSQHDVNRRTITKGLAWAVPAVSAAAALPAYAVSCPGTAAAEIDSWFAAYQSSLPDLTGVNMAISFNQSGGLNGAGLSNVGISLKNIGTKSFDSSFPLGFDVGIQNVATSKVVNDSLTAVAGPANTNPILKPWAPQGDNGSPSLSDAQAVGNTTRKRSFSMTSSNLTFYNPSTNARIGTSSDQSNATPFPDTPSAYGWRVALRNTTWNPGDRKKVLAIVPGDGAWNGGRIYAAWGIRLRGFAPLPWTTLVTNATAAHPGMTENTVTNCYLKLYDQRVERWIAGREGLRNMKISIDGWNATMGSVMGWENSGAPNTWYWSTDVGNFMAAGTEYDTSRVTGVGTWSTSVVKTSSVGQSITEIRHRDGIF</sequence>